<accession>A8MZT3</accession>
<reference evidence="2 3" key="1">
    <citation type="journal article" date="2010" name="Proc. Natl. Acad. Sci. U.S.A.">
        <title>Insights into evolution of multicellular fungi from the assembled chromosomes of the mushroom Coprinopsis cinerea (Coprinus cinereus).</title>
        <authorList>
            <person name="Stajich J.E."/>
            <person name="Wilke S.K."/>
            <person name="Ahren D."/>
            <person name="Au C.H."/>
            <person name="Birren B.W."/>
            <person name="Borodovsky M."/>
            <person name="Burns C."/>
            <person name="Canback B."/>
            <person name="Casselton L.A."/>
            <person name="Cheng C.K."/>
            <person name="Deng J."/>
            <person name="Dietrich F.S."/>
            <person name="Fargo D.C."/>
            <person name="Farman M.L."/>
            <person name="Gathman A.C."/>
            <person name="Goldberg J."/>
            <person name="Guigo R."/>
            <person name="Hoegger P.J."/>
            <person name="Hooker J.B."/>
            <person name="Huggins A."/>
            <person name="James T.Y."/>
            <person name="Kamada T."/>
            <person name="Kilaru S."/>
            <person name="Kodira C."/>
            <person name="Kues U."/>
            <person name="Kupfer D."/>
            <person name="Kwan H.S."/>
            <person name="Lomsadze A."/>
            <person name="Li W."/>
            <person name="Lilly W.W."/>
            <person name="Ma L.J."/>
            <person name="Mackey A.J."/>
            <person name="Manning G."/>
            <person name="Martin F."/>
            <person name="Muraguchi H."/>
            <person name="Natvig D.O."/>
            <person name="Palmerini H."/>
            <person name="Ramesh M.A."/>
            <person name="Rehmeyer C.J."/>
            <person name="Roe B.A."/>
            <person name="Shenoy N."/>
            <person name="Stanke M."/>
            <person name="Ter-Hovhannisyan V."/>
            <person name="Tunlid A."/>
            <person name="Velagapudi R."/>
            <person name="Vision T.J."/>
            <person name="Zeng Q."/>
            <person name="Zolan M.E."/>
            <person name="Pukkila P.J."/>
        </authorList>
    </citation>
    <scope>NUCLEOTIDE SEQUENCE [LARGE SCALE GENOMIC DNA]</scope>
    <source>
        <strain evidence="3">Okayama-7 / 130 / ATCC MYA-4618 / FGSC 9003</strain>
    </source>
</reference>
<dbReference type="HOGENOM" id="CLU_871575_0_0_1"/>
<evidence type="ECO:0000256" key="1">
    <source>
        <dbReference type="SAM" id="MobiDB-lite"/>
    </source>
</evidence>
<proteinExistence type="predicted"/>
<comment type="caution">
    <text evidence="2">The sequence shown here is derived from an EMBL/GenBank/DDBJ whole genome shotgun (WGS) entry which is preliminary data.</text>
</comment>
<sequence length="319" mass="35460">MPGTATKVRPSNSGQKGANRCRRDDLRSCAVVEELKGIPGSCAVFGENPGKEAVKILIHKTTGTEQGVFNLSLPPLPSTLRRSPMCGNRLPVSPMDPPQNPNMHPLREVRPPNMEPVVIDDLDFAHPLRQVPLAEQRFAFARVGAMQFMAAEESQEFVDAYIDMYLTRFSLCIPGFPDADEEDLMNLVGDVRDRLERELRVLSGVQPWFQPPIPWKDFVKIKCGLESTEWDEMAAPILAKLDDEPGNRILATDYYESLGESTHDWRLVVLPQNREEGKGWATYRLESCRGEGESDSVSSADSICDTCTPFPSRASSPVG</sequence>
<evidence type="ECO:0000313" key="2">
    <source>
        <dbReference type="EMBL" id="EAU93666.2"/>
    </source>
</evidence>
<organism evidence="2 3">
    <name type="scientific">Coprinopsis cinerea (strain Okayama-7 / 130 / ATCC MYA-4618 / FGSC 9003)</name>
    <name type="common">Inky cap fungus</name>
    <name type="synonym">Hormographiella aspergillata</name>
    <dbReference type="NCBI Taxonomy" id="240176"/>
    <lineage>
        <taxon>Eukaryota</taxon>
        <taxon>Fungi</taxon>
        <taxon>Dikarya</taxon>
        <taxon>Basidiomycota</taxon>
        <taxon>Agaricomycotina</taxon>
        <taxon>Agaricomycetes</taxon>
        <taxon>Agaricomycetidae</taxon>
        <taxon>Agaricales</taxon>
        <taxon>Agaricineae</taxon>
        <taxon>Psathyrellaceae</taxon>
        <taxon>Coprinopsis</taxon>
    </lineage>
</organism>
<evidence type="ECO:0000313" key="3">
    <source>
        <dbReference type="Proteomes" id="UP000001861"/>
    </source>
</evidence>
<dbReference type="EMBL" id="AACS02000001">
    <property type="protein sequence ID" value="EAU93666.2"/>
    <property type="molecule type" value="Genomic_DNA"/>
</dbReference>
<dbReference type="AlphaFoldDB" id="A8MZT3"/>
<dbReference type="RefSeq" id="XP_001828145.2">
    <property type="nucleotide sequence ID" value="XM_001828093.2"/>
</dbReference>
<gene>
    <name evidence="2" type="ORF">CC1G_12799</name>
</gene>
<dbReference type="KEGG" id="cci:CC1G_12799"/>
<dbReference type="Proteomes" id="UP000001861">
    <property type="component" value="Unassembled WGS sequence"/>
</dbReference>
<dbReference type="VEuPathDB" id="FungiDB:CC1G_12799"/>
<dbReference type="InParanoid" id="A8MZT3"/>
<feature type="region of interest" description="Disordered" evidence="1">
    <location>
        <begin position="1"/>
        <end position="22"/>
    </location>
</feature>
<protein>
    <submittedName>
        <fullName evidence="2">Uncharacterized protein</fullName>
    </submittedName>
</protein>
<name>A8MZT3_COPC7</name>
<dbReference type="GeneID" id="6004565"/>
<keyword evidence="3" id="KW-1185">Reference proteome</keyword>